<dbReference type="GO" id="GO:0031932">
    <property type="term" value="C:TORC2 complex"/>
    <property type="evidence" value="ECO:0007669"/>
    <property type="project" value="TreeGrafter"/>
</dbReference>
<gene>
    <name evidence="2" type="ORF">L9F63_007685</name>
</gene>
<dbReference type="InterPro" id="IPR050517">
    <property type="entry name" value="DDR_Repair_Kinase"/>
</dbReference>
<dbReference type="GO" id="GO:0031929">
    <property type="term" value="P:TOR signaling"/>
    <property type="evidence" value="ECO:0007669"/>
    <property type="project" value="TreeGrafter"/>
</dbReference>
<organism evidence="2 3">
    <name type="scientific">Diploptera punctata</name>
    <name type="common">Pacific beetle cockroach</name>
    <dbReference type="NCBI Taxonomy" id="6984"/>
    <lineage>
        <taxon>Eukaryota</taxon>
        <taxon>Metazoa</taxon>
        <taxon>Ecdysozoa</taxon>
        <taxon>Arthropoda</taxon>
        <taxon>Hexapoda</taxon>
        <taxon>Insecta</taxon>
        <taxon>Pterygota</taxon>
        <taxon>Neoptera</taxon>
        <taxon>Polyneoptera</taxon>
        <taxon>Dictyoptera</taxon>
        <taxon>Blattodea</taxon>
        <taxon>Blaberoidea</taxon>
        <taxon>Blaberidae</taxon>
        <taxon>Diplopterinae</taxon>
        <taxon>Diploptera</taxon>
    </lineage>
</organism>
<dbReference type="PANTHER" id="PTHR11139">
    <property type="entry name" value="ATAXIA TELANGIECTASIA MUTATED ATM -RELATED"/>
    <property type="match status" value="1"/>
</dbReference>
<dbReference type="Proteomes" id="UP001233999">
    <property type="component" value="Unassembled WGS sequence"/>
</dbReference>
<evidence type="ECO:0000313" key="2">
    <source>
        <dbReference type="EMBL" id="KAJ9575480.1"/>
    </source>
</evidence>
<accession>A0AAD7Z7A1</accession>
<dbReference type="GO" id="GO:0016242">
    <property type="term" value="P:negative regulation of macroautophagy"/>
    <property type="evidence" value="ECO:0007669"/>
    <property type="project" value="TreeGrafter"/>
</dbReference>
<evidence type="ECO:0000313" key="3">
    <source>
        <dbReference type="Proteomes" id="UP001233999"/>
    </source>
</evidence>
<dbReference type="EMBL" id="JASPKZ010009837">
    <property type="protein sequence ID" value="KAJ9575480.1"/>
    <property type="molecule type" value="Genomic_DNA"/>
</dbReference>
<comment type="caution">
    <text evidence="2">The sequence shown here is derived from an EMBL/GenBank/DDBJ whole genome shotgun (WGS) entry which is preliminary data.</text>
</comment>
<dbReference type="GO" id="GO:0005737">
    <property type="term" value="C:cytoplasm"/>
    <property type="evidence" value="ECO:0007669"/>
    <property type="project" value="TreeGrafter"/>
</dbReference>
<dbReference type="GO" id="GO:0005634">
    <property type="term" value="C:nucleus"/>
    <property type="evidence" value="ECO:0007669"/>
    <property type="project" value="TreeGrafter"/>
</dbReference>
<proteinExistence type="predicted"/>
<feature type="domain" description="FATC" evidence="1">
    <location>
        <begin position="1010"/>
        <end position="1042"/>
    </location>
</feature>
<dbReference type="Pfam" id="PF02260">
    <property type="entry name" value="FATC"/>
    <property type="match status" value="1"/>
</dbReference>
<name>A0AAD7Z7A1_DIPPU</name>
<feature type="non-terminal residue" evidence="2">
    <location>
        <position position="1042"/>
    </location>
</feature>
<dbReference type="PANTHER" id="PTHR11139:SF119">
    <property type="entry name" value="SERINE_THREONINE-PROTEIN KINASE SMG1"/>
    <property type="match status" value="1"/>
</dbReference>
<sequence length="1042" mass="116144">VALGSVRGPQLSQWVAELNFPIDKDSHMVFDLVKEFLQNAGQGQMITQCEQSESELGQLAQQQTVLVRSCLDLLSQYGTVASLYPASYLNSHRSVCYQRWCQQLLNNMTTESCHEVVAQFQALFSPETLGNKSLSQQVMSFSYQLQKSLAEANHRLKNSYELLAAEGLPEAGARLESAYNEARAGINAFLRGEQGASLALECVNITALCALNKRYLMMEAAALSAGDCLVDLTSREGDWFFNEMYLVSTLVTELASLLPSHHHLDSTNGTDTRVKLVLQCLTSAHSIYKGLQELNFNFHTIILPEALKTIQTEEPTVLAMVNELDDIIAGVGCRLEDLLAQLEIHLRYIIMEMDSPHHNAQNIVAEIRTRFELLLLRPAEVAADMADGQGPGDDVLTPGQMLLMGFNGLFEKLQLEGNALIAALETLDTPACWKKVDQVWEAKAMTAPVFNDATRSVLEDIFLLKRLATMQQFFSLCNQVAHGVPTVLDDDHLNKPIRRFTADYVSRQLLGVTSQTLALALCLLLQRIGLNVTVEVEQRDIGAESKVSLEELCRKAVDMCLKSNKFSTGTLAQASGLTSTLDTTWRRREAARQLQQQVEAQRSTLQRLQLQLTAHNWLHEDVLMLQGALTSMAPINRPTFMLELRKTSSALLGLQSRLTEAREQQSALVTSVEQRLKWAAGANPALSEVMAAFESAVSARSERLTLEQRLSTLVGNTCNALLHHEALRTRTSEGLAHDTAFLQLVDQCEKSCVLAAGCEQTVTPAEESLVKMLEPEGPIDHTWIHKAEVLISGNVKSSQQQMIALQESLFAAQDCLKNQVIVVRNRLSAHHKLMSEVRNLLKSMVKRWQENVLSTILNYVLTYRTYSEQFSGLIRELMSEDLDGDRVHKALEKLESLKEKTGVIYEELLKFAKQQEEQKELNSASCSRLSGGEETASLVGRAKRPPLLRQDSVCLSPRKGVPVLNTPVTVTKPGRDPHTGKAVQERNAYALGVWRRVRMKLEGRDPDPGRRATVQEQVDYVIREAMSLDNLALLYEGWTPWV</sequence>
<dbReference type="PROSITE" id="PS51190">
    <property type="entry name" value="FATC"/>
    <property type="match status" value="1"/>
</dbReference>
<protein>
    <recommendedName>
        <fullName evidence="1">FATC domain-containing protein</fullName>
    </recommendedName>
</protein>
<evidence type="ECO:0000259" key="1">
    <source>
        <dbReference type="PROSITE" id="PS51190"/>
    </source>
</evidence>
<dbReference type="InterPro" id="IPR003152">
    <property type="entry name" value="FATC_dom"/>
</dbReference>
<dbReference type="GO" id="GO:0004674">
    <property type="term" value="F:protein serine/threonine kinase activity"/>
    <property type="evidence" value="ECO:0007669"/>
    <property type="project" value="TreeGrafter"/>
</dbReference>
<dbReference type="AlphaFoldDB" id="A0AAD7Z7A1"/>
<reference evidence="2" key="2">
    <citation type="submission" date="2023-05" db="EMBL/GenBank/DDBJ databases">
        <authorList>
            <person name="Fouks B."/>
        </authorList>
    </citation>
    <scope>NUCLEOTIDE SEQUENCE</scope>
    <source>
        <strain evidence="2">Stay&amp;Tobe</strain>
        <tissue evidence="2">Testes</tissue>
    </source>
</reference>
<keyword evidence="3" id="KW-1185">Reference proteome</keyword>
<dbReference type="SMART" id="SM01343">
    <property type="entry name" value="FATC"/>
    <property type="match status" value="1"/>
</dbReference>
<dbReference type="GO" id="GO:0031931">
    <property type="term" value="C:TORC1 complex"/>
    <property type="evidence" value="ECO:0007669"/>
    <property type="project" value="TreeGrafter"/>
</dbReference>
<reference evidence="2" key="1">
    <citation type="journal article" date="2023" name="IScience">
        <title>Live-bearing cockroach genome reveals convergent evolutionary mechanisms linked to viviparity in insects and beyond.</title>
        <authorList>
            <person name="Fouks B."/>
            <person name="Harrison M.C."/>
            <person name="Mikhailova A.A."/>
            <person name="Marchal E."/>
            <person name="English S."/>
            <person name="Carruthers M."/>
            <person name="Jennings E.C."/>
            <person name="Chiamaka E.L."/>
            <person name="Frigard R.A."/>
            <person name="Pippel M."/>
            <person name="Attardo G.M."/>
            <person name="Benoit J.B."/>
            <person name="Bornberg-Bauer E."/>
            <person name="Tobe S.S."/>
        </authorList>
    </citation>
    <scope>NUCLEOTIDE SEQUENCE</scope>
    <source>
        <strain evidence="2">Stay&amp;Tobe</strain>
    </source>
</reference>